<keyword evidence="3" id="KW-1185">Reference proteome</keyword>
<feature type="region of interest" description="Disordered" evidence="1">
    <location>
        <begin position="22"/>
        <end position="43"/>
    </location>
</feature>
<gene>
    <name evidence="2" type="ORF">T05_4084</name>
</gene>
<reference evidence="2 3" key="1">
    <citation type="submission" date="2015-01" db="EMBL/GenBank/DDBJ databases">
        <title>Evolution of Trichinella species and genotypes.</title>
        <authorList>
            <person name="Korhonen P.K."/>
            <person name="Edoardo P."/>
            <person name="Giuseppe L.R."/>
            <person name="Gasser R.B."/>
        </authorList>
    </citation>
    <scope>NUCLEOTIDE SEQUENCE [LARGE SCALE GENOMIC DNA]</scope>
    <source>
        <strain evidence="2">ISS417</strain>
    </source>
</reference>
<dbReference type="EMBL" id="JYDJ01002938">
    <property type="protein sequence ID" value="KRX29837.1"/>
    <property type="molecule type" value="Genomic_DNA"/>
</dbReference>
<proteinExistence type="predicted"/>
<comment type="caution">
    <text evidence="2">The sequence shown here is derived from an EMBL/GenBank/DDBJ whole genome shotgun (WGS) entry which is preliminary data.</text>
</comment>
<organism evidence="2 3">
    <name type="scientific">Trichinella murrelli</name>
    <dbReference type="NCBI Taxonomy" id="144512"/>
    <lineage>
        <taxon>Eukaryota</taxon>
        <taxon>Metazoa</taxon>
        <taxon>Ecdysozoa</taxon>
        <taxon>Nematoda</taxon>
        <taxon>Enoplea</taxon>
        <taxon>Dorylaimia</taxon>
        <taxon>Trichinellida</taxon>
        <taxon>Trichinellidae</taxon>
        <taxon>Trichinella</taxon>
    </lineage>
</organism>
<accession>A0A0V0SSV2</accession>
<dbReference type="AlphaFoldDB" id="A0A0V0SSV2"/>
<name>A0A0V0SSV2_9BILA</name>
<evidence type="ECO:0000256" key="1">
    <source>
        <dbReference type="SAM" id="MobiDB-lite"/>
    </source>
</evidence>
<sequence length="43" mass="4727">MVYDCAFFAILSEIVYDAFSPPSQSTGEPFQGGLSSLNASWHR</sequence>
<protein>
    <submittedName>
        <fullName evidence="2">Uncharacterized protein</fullName>
    </submittedName>
</protein>
<dbReference type="Proteomes" id="UP000055048">
    <property type="component" value="Unassembled WGS sequence"/>
</dbReference>
<evidence type="ECO:0000313" key="3">
    <source>
        <dbReference type="Proteomes" id="UP000055048"/>
    </source>
</evidence>
<evidence type="ECO:0000313" key="2">
    <source>
        <dbReference type="EMBL" id="KRX29837.1"/>
    </source>
</evidence>